<comment type="pathway">
    <text evidence="2">Carbohydrate biosynthesis; gluconeogenesis.</text>
</comment>
<evidence type="ECO:0000256" key="2">
    <source>
        <dbReference type="ARBA" id="ARBA00004742"/>
    </source>
</evidence>
<evidence type="ECO:0000256" key="3">
    <source>
        <dbReference type="ARBA" id="ARBA00008989"/>
    </source>
</evidence>
<dbReference type="GO" id="GO:0046872">
    <property type="term" value="F:metal ion binding"/>
    <property type="evidence" value="ECO:0007669"/>
    <property type="project" value="UniProtKB-KW"/>
</dbReference>
<evidence type="ECO:0000256" key="9">
    <source>
        <dbReference type="ARBA" id="ARBA00023277"/>
    </source>
</evidence>
<sequence>MAVGLWQADAAATSPGVRPDAGPMRGRMPARCESGVREYGPMTVITPALEQAFVDATRVAARAVHPLVGSGDKDAVDSAAVVALRGALDGVDVDGRVVVGEGEKDAAPMLFVGEMFGAAPAAVADASAASVAAVDIAVDPVDGTRSAAAGVPGAIVVLAVAPRGALLDLGPAYYLQKLVSWVPDAARSLDEPVAITLERLSVRTGRPISGLTVAVQERPRNAAFAADAAAAGARVELFADGDVERAFRGLLPGGDIDLLLGIGGAPEGVITAAAARMLGGTMLARFAPQSSSEAERLSAAGLDSGRTYDRDELCSADAFVVVSSVTGIDLGEGARLVPVSSAGVVHTWTLGADGTTVSLG</sequence>
<protein>
    <recommendedName>
        <fullName evidence="5">Fructose-1,6-bisphosphatase class 2</fullName>
        <ecNumber evidence="4">3.1.3.11</ecNumber>
    </recommendedName>
    <alternativeName>
        <fullName evidence="10">D-fructose-1,6-bisphosphate 1-phosphohydrolase class 2</fullName>
    </alternativeName>
</protein>
<accession>A0A4Y9QR02</accession>
<dbReference type="InterPro" id="IPR004464">
    <property type="entry name" value="FBPase_class-2/SBPase"/>
</dbReference>
<evidence type="ECO:0000256" key="1">
    <source>
        <dbReference type="ARBA" id="ARBA00001273"/>
    </source>
</evidence>
<dbReference type="GO" id="GO:0006094">
    <property type="term" value="P:gluconeogenesis"/>
    <property type="evidence" value="ECO:0007669"/>
    <property type="project" value="UniProtKB-UniPathway"/>
</dbReference>
<dbReference type="Gene3D" id="3.40.190.90">
    <property type="match status" value="1"/>
</dbReference>
<comment type="similarity">
    <text evidence="3">Belongs to the FBPase class 2 family.</text>
</comment>
<dbReference type="EMBL" id="SPQZ01000010">
    <property type="protein sequence ID" value="TFV94052.1"/>
    <property type="molecule type" value="Genomic_DNA"/>
</dbReference>
<comment type="catalytic activity">
    <reaction evidence="1">
        <text>beta-D-fructose 1,6-bisphosphate + H2O = beta-D-fructose 6-phosphate + phosphate</text>
        <dbReference type="Rhea" id="RHEA:11064"/>
        <dbReference type="ChEBI" id="CHEBI:15377"/>
        <dbReference type="ChEBI" id="CHEBI:32966"/>
        <dbReference type="ChEBI" id="CHEBI:43474"/>
        <dbReference type="ChEBI" id="CHEBI:57634"/>
        <dbReference type="EC" id="3.1.3.11"/>
    </reaction>
</comment>
<dbReference type="PANTHER" id="PTHR30447">
    <property type="entry name" value="FRUCTOSE-1,6-BISPHOSPHATASE CLASS 2"/>
    <property type="match status" value="1"/>
</dbReference>
<dbReference type="EC" id="3.1.3.11" evidence="4"/>
<dbReference type="AlphaFoldDB" id="A0A4Y9QR02"/>
<keyword evidence="8" id="KW-0464">Manganese</keyword>
<dbReference type="Gene3D" id="3.30.540.10">
    <property type="entry name" value="Fructose-1,6-Bisphosphatase, subunit A, domain 1"/>
    <property type="match status" value="1"/>
</dbReference>
<evidence type="ECO:0000256" key="8">
    <source>
        <dbReference type="ARBA" id="ARBA00023211"/>
    </source>
</evidence>
<evidence type="ECO:0000256" key="7">
    <source>
        <dbReference type="ARBA" id="ARBA00022801"/>
    </source>
</evidence>
<proteinExistence type="inferred from homology"/>
<keyword evidence="6" id="KW-0479">Metal-binding</keyword>
<reference evidence="11 12" key="1">
    <citation type="journal article" date="2018" name="J. Microbiol.">
        <title>Leifsonia flava sp. nov., a novel actinobacterium isolated from the rhizosphere of Aquilegia viridiflora.</title>
        <authorList>
            <person name="Cai Y."/>
            <person name="Tao W.Z."/>
            <person name="Ma Y.J."/>
            <person name="Cheng J."/>
            <person name="Zhang M.Y."/>
            <person name="Zhang Y.X."/>
        </authorList>
    </citation>
    <scope>NUCLEOTIDE SEQUENCE [LARGE SCALE GENOMIC DNA]</scope>
    <source>
        <strain evidence="11 12">SYP-B2174</strain>
    </source>
</reference>
<keyword evidence="9" id="KW-0119">Carbohydrate metabolism</keyword>
<dbReference type="SUPFAM" id="SSF56655">
    <property type="entry name" value="Carbohydrate phosphatase"/>
    <property type="match status" value="1"/>
</dbReference>
<gene>
    <name evidence="11" type="ORF">E4M00_17390</name>
</gene>
<dbReference type="Proteomes" id="UP000298127">
    <property type="component" value="Unassembled WGS sequence"/>
</dbReference>
<name>A0A4Y9QR02_9MICO</name>
<evidence type="ECO:0000256" key="4">
    <source>
        <dbReference type="ARBA" id="ARBA00013093"/>
    </source>
</evidence>
<organism evidence="11 12">
    <name type="scientific">Orlajensenia leifsoniae</name>
    <dbReference type="NCBI Taxonomy" id="2561933"/>
    <lineage>
        <taxon>Bacteria</taxon>
        <taxon>Bacillati</taxon>
        <taxon>Actinomycetota</taxon>
        <taxon>Actinomycetes</taxon>
        <taxon>Micrococcales</taxon>
        <taxon>Microbacteriaceae</taxon>
        <taxon>Orlajensenia</taxon>
    </lineage>
</organism>
<dbReference type="PANTHER" id="PTHR30447:SF0">
    <property type="entry name" value="FRUCTOSE-1,6-BISPHOSPHATASE 1 CLASS 2-RELATED"/>
    <property type="match status" value="1"/>
</dbReference>
<evidence type="ECO:0000313" key="11">
    <source>
        <dbReference type="EMBL" id="TFV94052.1"/>
    </source>
</evidence>
<keyword evidence="12" id="KW-1185">Reference proteome</keyword>
<evidence type="ECO:0000256" key="10">
    <source>
        <dbReference type="ARBA" id="ARBA00032412"/>
    </source>
</evidence>
<evidence type="ECO:0000256" key="6">
    <source>
        <dbReference type="ARBA" id="ARBA00022723"/>
    </source>
</evidence>
<dbReference type="Pfam" id="PF03320">
    <property type="entry name" value="FBPase_glpX"/>
    <property type="match status" value="1"/>
</dbReference>
<dbReference type="GO" id="GO:0006071">
    <property type="term" value="P:glycerol metabolic process"/>
    <property type="evidence" value="ECO:0007669"/>
    <property type="project" value="InterPro"/>
</dbReference>
<dbReference type="GO" id="GO:0042132">
    <property type="term" value="F:fructose 1,6-bisphosphate 1-phosphatase activity"/>
    <property type="evidence" value="ECO:0007669"/>
    <property type="project" value="UniProtKB-EC"/>
</dbReference>
<evidence type="ECO:0000256" key="5">
    <source>
        <dbReference type="ARBA" id="ARBA00014392"/>
    </source>
</evidence>
<dbReference type="UniPathway" id="UPA00138"/>
<keyword evidence="7" id="KW-0378">Hydrolase</keyword>
<evidence type="ECO:0000313" key="12">
    <source>
        <dbReference type="Proteomes" id="UP000298127"/>
    </source>
</evidence>
<dbReference type="GO" id="GO:0005829">
    <property type="term" value="C:cytosol"/>
    <property type="evidence" value="ECO:0007669"/>
    <property type="project" value="TreeGrafter"/>
</dbReference>
<dbReference type="GO" id="GO:0030388">
    <property type="term" value="P:fructose 1,6-bisphosphate metabolic process"/>
    <property type="evidence" value="ECO:0007669"/>
    <property type="project" value="TreeGrafter"/>
</dbReference>
<comment type="caution">
    <text evidence="11">The sequence shown here is derived from an EMBL/GenBank/DDBJ whole genome shotgun (WGS) entry which is preliminary data.</text>
</comment>